<dbReference type="EMBL" id="KK088414">
    <property type="protein sequence ID" value="EYE97950.1"/>
    <property type="molecule type" value="Genomic_DNA"/>
</dbReference>
<reference evidence="2" key="1">
    <citation type="journal article" date="2014" name="Nat. Commun.">
        <title>Genomic adaptations of the halophilic Dead Sea filamentous fungus Eurotium rubrum.</title>
        <authorList>
            <person name="Kis-Papo T."/>
            <person name="Weig A.R."/>
            <person name="Riley R."/>
            <person name="Persoh D."/>
            <person name="Salamov A."/>
            <person name="Sun H."/>
            <person name="Lipzen A."/>
            <person name="Wasser S.P."/>
            <person name="Rambold G."/>
            <person name="Grigoriev I.V."/>
            <person name="Nevo E."/>
        </authorList>
    </citation>
    <scope>NUCLEOTIDE SEQUENCE [LARGE SCALE GENOMIC DNA]</scope>
    <source>
        <strain evidence="2">CBS 135680</strain>
    </source>
</reference>
<dbReference type="AlphaFoldDB" id="A0A017SNV0"/>
<dbReference type="OrthoDB" id="2019572at2759"/>
<dbReference type="STRING" id="1388766.A0A017SNV0"/>
<protein>
    <recommendedName>
        <fullName evidence="3">Galactose oxidase</fullName>
    </recommendedName>
</protein>
<dbReference type="GeneID" id="63695107"/>
<gene>
    <name evidence="1" type="ORF">EURHEDRAFT_400119</name>
</gene>
<dbReference type="SUPFAM" id="SSF50965">
    <property type="entry name" value="Galactose oxidase, central domain"/>
    <property type="match status" value="1"/>
</dbReference>
<accession>A0A017SNV0</accession>
<evidence type="ECO:0000313" key="1">
    <source>
        <dbReference type="EMBL" id="EYE97950.1"/>
    </source>
</evidence>
<dbReference type="HOGENOM" id="CLU_782984_0_0_1"/>
<proteinExistence type="predicted"/>
<keyword evidence="2" id="KW-1185">Reference proteome</keyword>
<organism evidence="1 2">
    <name type="scientific">Aspergillus ruber (strain CBS 135680)</name>
    <dbReference type="NCBI Taxonomy" id="1388766"/>
    <lineage>
        <taxon>Eukaryota</taxon>
        <taxon>Fungi</taxon>
        <taxon>Dikarya</taxon>
        <taxon>Ascomycota</taxon>
        <taxon>Pezizomycotina</taxon>
        <taxon>Eurotiomycetes</taxon>
        <taxon>Eurotiomycetidae</taxon>
        <taxon>Eurotiales</taxon>
        <taxon>Aspergillaceae</taxon>
        <taxon>Aspergillus</taxon>
        <taxon>Aspergillus subgen. Aspergillus</taxon>
    </lineage>
</organism>
<evidence type="ECO:0008006" key="3">
    <source>
        <dbReference type="Google" id="ProtNLM"/>
    </source>
</evidence>
<name>A0A017SNV0_ASPRC</name>
<dbReference type="Pfam" id="PF01344">
    <property type="entry name" value="Kelch_1"/>
    <property type="match status" value="1"/>
</dbReference>
<sequence>MQNNTIIIDLGSEQNVNGIIMLPIMDDGAQSHINSGGWNKSVKLAAFKPEIAQCVKLIARSEAPPRKSSDTKHNETRTSIVDTAIYAAGYTTPVNPSIGTLSLLIVSIAGAHAAVNHNDHQNTVLWSAWSDVQFFASLGGATFTTTWDPVKEEIVQANCANNNHDMFCPGISMDFDSRVIVPGGADSDKTSVSNGTGWKRGRSMKLCRGYYSIITLSDERIFAIGGSWSGGNKNPKDGEIYDPRKQSWKILCNTKGNYIKTNDKPLRADNHTWLFGWTNGSIFHAGPSYNMHWFNTSVTGGNYTSAGRRLDDKLSMSSNAAMIDTTRGPFILILGPEGISKNRARGQTVPLLEV</sequence>
<dbReference type="Proteomes" id="UP000019804">
    <property type="component" value="Unassembled WGS sequence"/>
</dbReference>
<dbReference type="Gene3D" id="2.130.10.80">
    <property type="entry name" value="Galactose oxidase/kelch, beta-propeller"/>
    <property type="match status" value="1"/>
</dbReference>
<dbReference type="RefSeq" id="XP_040641638.1">
    <property type="nucleotide sequence ID" value="XM_040779983.1"/>
</dbReference>
<dbReference type="InterPro" id="IPR037293">
    <property type="entry name" value="Gal_Oxidase_central_sf"/>
</dbReference>
<evidence type="ECO:0000313" key="2">
    <source>
        <dbReference type="Proteomes" id="UP000019804"/>
    </source>
</evidence>
<dbReference type="InterPro" id="IPR011043">
    <property type="entry name" value="Gal_Oxase/kelch_b-propeller"/>
</dbReference>
<dbReference type="InterPro" id="IPR006652">
    <property type="entry name" value="Kelch_1"/>
</dbReference>